<dbReference type="InterPro" id="IPR006973">
    <property type="entry name" value="Cwf_Cwc_15"/>
</dbReference>
<feature type="region of interest" description="Disordered" evidence="5">
    <location>
        <begin position="222"/>
        <end position="242"/>
    </location>
</feature>
<evidence type="ECO:0000256" key="3">
    <source>
        <dbReference type="ARBA" id="ARBA00022664"/>
    </source>
</evidence>
<feature type="compositionally biased region" description="Acidic residues" evidence="5">
    <location>
        <begin position="130"/>
        <end position="139"/>
    </location>
</feature>
<evidence type="ECO:0000256" key="2">
    <source>
        <dbReference type="ARBA" id="ARBA00006644"/>
    </source>
</evidence>
<dbReference type="PANTHER" id="PTHR12718:SF2">
    <property type="entry name" value="SPLICEOSOME-ASSOCIATED PROTEIN CWC15 HOMOLOG"/>
    <property type="match status" value="1"/>
</dbReference>
<keyword evidence="7" id="KW-1185">Reference proteome</keyword>
<evidence type="ECO:0000256" key="1">
    <source>
        <dbReference type="ARBA" id="ARBA00003777"/>
    </source>
</evidence>
<feature type="compositionally biased region" description="Polar residues" evidence="5">
    <location>
        <begin position="20"/>
        <end position="37"/>
    </location>
</feature>
<dbReference type="GO" id="GO:0045292">
    <property type="term" value="P:mRNA cis splicing, via spliceosome"/>
    <property type="evidence" value="ECO:0007669"/>
    <property type="project" value="TreeGrafter"/>
</dbReference>
<dbReference type="OrthoDB" id="30179at2759"/>
<feature type="compositionally biased region" description="Low complexity" evidence="5">
    <location>
        <begin position="225"/>
        <end position="237"/>
    </location>
</feature>
<evidence type="ECO:0000313" key="7">
    <source>
        <dbReference type="Proteomes" id="UP000324022"/>
    </source>
</evidence>
<dbReference type="GO" id="GO:0003723">
    <property type="term" value="F:RNA binding"/>
    <property type="evidence" value="ECO:0007669"/>
    <property type="project" value="TreeGrafter"/>
</dbReference>
<evidence type="ECO:0000256" key="5">
    <source>
        <dbReference type="SAM" id="MobiDB-lite"/>
    </source>
</evidence>
<feature type="compositionally biased region" description="Basic and acidic residues" evidence="5">
    <location>
        <begin position="180"/>
        <end position="194"/>
    </location>
</feature>
<evidence type="ECO:0000313" key="6">
    <source>
        <dbReference type="EMBL" id="SPO30819.1"/>
    </source>
</evidence>
<keyword evidence="4" id="KW-0508">mRNA splicing</keyword>
<feature type="region of interest" description="Disordered" evidence="5">
    <location>
        <begin position="1"/>
        <end position="210"/>
    </location>
</feature>
<evidence type="ECO:0000256" key="4">
    <source>
        <dbReference type="ARBA" id="ARBA00023187"/>
    </source>
</evidence>
<feature type="compositionally biased region" description="Basic and acidic residues" evidence="5">
    <location>
        <begin position="88"/>
        <end position="120"/>
    </location>
</feature>
<reference evidence="6 7" key="1">
    <citation type="submission" date="2018-03" db="EMBL/GenBank/DDBJ databases">
        <authorList>
            <person name="Guldener U."/>
        </authorList>
    </citation>
    <scope>NUCLEOTIDE SEQUENCE [LARGE SCALE GENOMIC DNA]</scope>
    <source>
        <strain evidence="6 7">NBRC100155</strain>
    </source>
</reference>
<dbReference type="Proteomes" id="UP000324022">
    <property type="component" value="Unassembled WGS sequence"/>
</dbReference>
<keyword evidence="3" id="KW-0507">mRNA processing</keyword>
<dbReference type="PANTHER" id="PTHR12718">
    <property type="entry name" value="CELL CYCLE CONTROL PROTEIN CWF15"/>
    <property type="match status" value="1"/>
</dbReference>
<feature type="compositionally biased region" description="Low complexity" evidence="5">
    <location>
        <begin position="42"/>
        <end position="55"/>
    </location>
</feature>
<accession>A0A5C3ENN8</accession>
<comment type="function">
    <text evidence="1">Involved in pre-mRNA splicing.</text>
</comment>
<protein>
    <submittedName>
        <fullName evidence="6">Related to cell cycle control protein cwf15</fullName>
    </submittedName>
</protein>
<gene>
    <name evidence="6" type="ORF">UTRI_05559_B</name>
</gene>
<dbReference type="Pfam" id="PF04889">
    <property type="entry name" value="Cwf_Cwc_15"/>
    <property type="match status" value="1"/>
</dbReference>
<dbReference type="GO" id="GO:0071013">
    <property type="term" value="C:catalytic step 2 spliceosome"/>
    <property type="evidence" value="ECO:0007669"/>
    <property type="project" value="TreeGrafter"/>
</dbReference>
<name>A0A5C3ENN8_9BASI</name>
<feature type="compositionally biased region" description="Basic and acidic residues" evidence="5">
    <location>
        <begin position="56"/>
        <end position="73"/>
    </location>
</feature>
<organism evidence="6 7">
    <name type="scientific">Ustilago trichophora</name>
    <dbReference type="NCBI Taxonomy" id="86804"/>
    <lineage>
        <taxon>Eukaryota</taxon>
        <taxon>Fungi</taxon>
        <taxon>Dikarya</taxon>
        <taxon>Basidiomycota</taxon>
        <taxon>Ustilaginomycotina</taxon>
        <taxon>Ustilaginomycetes</taxon>
        <taxon>Ustilaginales</taxon>
        <taxon>Ustilaginaceae</taxon>
        <taxon>Ustilago</taxon>
    </lineage>
</organism>
<comment type="similarity">
    <text evidence="2">Belongs to the CWC15 family.</text>
</comment>
<dbReference type="AlphaFoldDB" id="A0A5C3ENN8"/>
<proteinExistence type="inferred from homology"/>
<dbReference type="EMBL" id="OOIN01000035">
    <property type="protein sequence ID" value="SPO30819.1"/>
    <property type="molecule type" value="Genomic_DNA"/>
</dbReference>
<sequence>MSTAHRPNFSAAKGRESKAHLSQQSTKYDIPSHTTLKFRQPATASSSSSSSSTAAGRRDLKRELEVAEWEAKNSKRVRAGLEPLPLPDRTKVEGDEKEDEDVKRRREAIAAAIELDRDSSDSSSSSNSSDSEEDDEDEEPSKPTSANDATLPKADDTNSSSSSDSSSDSDEDEQAQLLRELTKIKAERAAEKARLASLSSTEQQLSREEEIALGNPLLNLQHAFSSSSSEPTNASSSGQEEVDFGVKRRWDDDVIFKNQAQAAGNNGRDKAKDGFVNDLTRSDFHRRFMNRYIK</sequence>